<evidence type="ECO:0000259" key="8">
    <source>
        <dbReference type="Pfam" id="PF16757"/>
    </source>
</evidence>
<dbReference type="InterPro" id="IPR017853">
    <property type="entry name" value="GH"/>
</dbReference>
<comment type="similarity">
    <text evidence="2">Belongs to the glycosyl hydrolase 29 family.</text>
</comment>
<dbReference type="InterPro" id="IPR016286">
    <property type="entry name" value="FUC_metazoa-typ"/>
</dbReference>
<evidence type="ECO:0000259" key="7">
    <source>
        <dbReference type="Pfam" id="PF01120"/>
    </source>
</evidence>
<dbReference type="InterPro" id="IPR057739">
    <property type="entry name" value="Glyco_hydro_29_N"/>
</dbReference>
<dbReference type="EC" id="3.2.1.51" evidence="3"/>
<feature type="domain" description="Alpha-L-fucosidase C-terminal" evidence="8">
    <location>
        <begin position="402"/>
        <end position="484"/>
    </location>
</feature>
<reference evidence="10" key="1">
    <citation type="journal article" date="2019" name="Int. J. Syst. Evol. Microbiol.">
        <title>The Global Catalogue of Microorganisms (GCM) 10K type strain sequencing project: providing services to taxonomists for standard genome sequencing and annotation.</title>
        <authorList>
            <consortium name="The Broad Institute Genomics Platform"/>
            <consortium name="The Broad Institute Genome Sequencing Center for Infectious Disease"/>
            <person name="Wu L."/>
            <person name="Ma J."/>
        </authorList>
    </citation>
    <scope>NUCLEOTIDE SEQUENCE [LARGE SCALE GENOMIC DNA]</scope>
    <source>
        <strain evidence="10">JCM 16929</strain>
    </source>
</reference>
<dbReference type="SMART" id="SM00812">
    <property type="entry name" value="Alpha_L_fucos"/>
    <property type="match status" value="1"/>
</dbReference>
<feature type="domain" description="Glycoside hydrolase family 29 N-terminal" evidence="7">
    <location>
        <begin position="25"/>
        <end position="372"/>
    </location>
</feature>
<dbReference type="Pfam" id="PF01120">
    <property type="entry name" value="Alpha_L_fucos"/>
    <property type="match status" value="1"/>
</dbReference>
<keyword evidence="4" id="KW-0732">Signal</keyword>
<dbReference type="InterPro" id="IPR031919">
    <property type="entry name" value="Fucosidase_C"/>
</dbReference>
<evidence type="ECO:0000256" key="2">
    <source>
        <dbReference type="ARBA" id="ARBA00007951"/>
    </source>
</evidence>
<organism evidence="9 10">
    <name type="scientific">Microlunatus ginsengisoli</name>
    <dbReference type="NCBI Taxonomy" id="363863"/>
    <lineage>
        <taxon>Bacteria</taxon>
        <taxon>Bacillati</taxon>
        <taxon>Actinomycetota</taxon>
        <taxon>Actinomycetes</taxon>
        <taxon>Propionibacteriales</taxon>
        <taxon>Propionibacteriaceae</taxon>
        <taxon>Microlunatus</taxon>
    </lineage>
</organism>
<dbReference type="PANTHER" id="PTHR10030:SF37">
    <property type="entry name" value="ALPHA-L-FUCOSIDASE-RELATED"/>
    <property type="match status" value="1"/>
</dbReference>
<evidence type="ECO:0000256" key="1">
    <source>
        <dbReference type="ARBA" id="ARBA00004071"/>
    </source>
</evidence>
<evidence type="ECO:0000256" key="5">
    <source>
        <dbReference type="ARBA" id="ARBA00022801"/>
    </source>
</evidence>
<keyword evidence="6" id="KW-0326">Glycosidase</keyword>
<evidence type="ECO:0000256" key="6">
    <source>
        <dbReference type="ARBA" id="ARBA00023295"/>
    </source>
</evidence>
<dbReference type="Gene3D" id="2.60.40.1180">
    <property type="entry name" value="Golgi alpha-mannosidase II"/>
    <property type="match status" value="1"/>
</dbReference>
<proteinExistence type="inferred from homology"/>
<protein>
    <recommendedName>
        <fullName evidence="3">alpha-L-fucosidase</fullName>
        <ecNumber evidence="3">3.2.1.51</ecNumber>
    </recommendedName>
</protein>
<evidence type="ECO:0000313" key="9">
    <source>
        <dbReference type="EMBL" id="GAA3602366.1"/>
    </source>
</evidence>
<keyword evidence="5" id="KW-0378">Hydrolase</keyword>
<dbReference type="EMBL" id="BAABAB010000001">
    <property type="protein sequence ID" value="GAA3602366.1"/>
    <property type="molecule type" value="Genomic_DNA"/>
</dbReference>
<dbReference type="InterPro" id="IPR000933">
    <property type="entry name" value="Glyco_hydro_29"/>
</dbReference>
<dbReference type="PRINTS" id="PR00741">
    <property type="entry name" value="GLHYDRLASE29"/>
</dbReference>
<dbReference type="Proteomes" id="UP001501490">
    <property type="component" value="Unassembled WGS sequence"/>
</dbReference>
<accession>A0ABP6ZC08</accession>
<evidence type="ECO:0000313" key="10">
    <source>
        <dbReference type="Proteomes" id="UP001501490"/>
    </source>
</evidence>
<evidence type="ECO:0000256" key="4">
    <source>
        <dbReference type="ARBA" id="ARBA00022729"/>
    </source>
</evidence>
<dbReference type="Pfam" id="PF16757">
    <property type="entry name" value="Fucosidase_C"/>
    <property type="match status" value="1"/>
</dbReference>
<comment type="function">
    <text evidence="1">Alpha-L-fucosidase is responsible for hydrolyzing the alpha-1,6-linked fucose joined to the reducing-end N-acetylglucosamine of the carbohydrate moieties of glycoproteins.</text>
</comment>
<name>A0ABP6ZC08_9ACTN</name>
<comment type="caution">
    <text evidence="9">The sequence shown here is derived from an EMBL/GenBank/DDBJ whole genome shotgun (WGS) entry which is preliminary data.</text>
</comment>
<keyword evidence="10" id="KW-1185">Reference proteome</keyword>
<evidence type="ECO:0000256" key="3">
    <source>
        <dbReference type="ARBA" id="ARBA00012662"/>
    </source>
</evidence>
<dbReference type="PANTHER" id="PTHR10030">
    <property type="entry name" value="ALPHA-L-FUCOSIDASE"/>
    <property type="match status" value="1"/>
</dbReference>
<dbReference type="InterPro" id="IPR013780">
    <property type="entry name" value="Glyco_hydro_b"/>
</dbReference>
<dbReference type="SUPFAM" id="SSF51445">
    <property type="entry name" value="(Trans)glycosidases"/>
    <property type="match status" value="1"/>
</dbReference>
<dbReference type="Gene3D" id="3.20.20.80">
    <property type="entry name" value="Glycosidases"/>
    <property type="match status" value="1"/>
</dbReference>
<gene>
    <name evidence="9" type="ORF">GCM10022236_00210</name>
</gene>
<sequence>MAAQRSGADDERAAILRRIDEGIDAGPFAPDWDLLSATYQVPDWYVDGKFGIFVHWGPYCVPAFANEWYPREMYRAGTRQFEHHRATFGPHDRFGYKDFIAGFTGTAFDPVEWATLFRRAGAQFVVPVAEHHDGFVMYDTALSRWNAATMGPRRDVVGELSDAVRAQSMVAGASTHRAEHWWFFNGGMRFDSDVRDPAYADFYGPAQREEIRPSVAFLEDWLARTVEIVEHNRAQLIWFDWWIEQDVFKPWLAKFAAWYYNWGVANRRPVAINYKFDAFAPGSAVFDVERGQQAGARPMLWQNDTSVAVSSWGWIEGQRYKDVRVILGDLMDVVAKNGALLLNVGPRPDGSFEAEEVALLHRIGDWLSTNGEAVYGTRSYVVTGEGPTQVADSFLSDESRVDFTAADVRFTARADVVYATLLRWPADGRVAITSLAGPDAGGPAVATVELLGSPGQLEFSQSADGLRAVIPPAGPDSLLPVLKITPQDRIPDARKYEVRN</sequence>